<evidence type="ECO:0000256" key="3">
    <source>
        <dbReference type="PIRNR" id="PIRNR021362"/>
    </source>
</evidence>
<evidence type="ECO:0000313" key="7">
    <source>
        <dbReference type="Proteomes" id="UP000010716"/>
    </source>
</evidence>
<dbReference type="PIRSF" id="PIRSF021362">
    <property type="entry name" value="UCP021362_HAD"/>
    <property type="match status" value="1"/>
</dbReference>
<dbReference type="Gene3D" id="3.40.50.1000">
    <property type="entry name" value="HAD superfamily/HAD-like"/>
    <property type="match status" value="1"/>
</dbReference>
<evidence type="ECO:0000313" key="5">
    <source>
        <dbReference type="EMBL" id="EGL83161.1"/>
    </source>
</evidence>
<evidence type="ECO:0000256" key="4">
    <source>
        <dbReference type="PIRSR" id="PIRSR610708-1"/>
    </source>
</evidence>
<sequence length="193" mass="22055">MAKQQHKLGIDIDGTVTDPATFVPFLNKAFNKNLTLDDITQYHLPPLLGVTDDEFWAWMQKHEGDIYAQAPPAEAAKAVLSELSGRHHLIYITARPPYLKDLTIQWFERHGLPYDHIELLGSHKKVKQAKQHGVELFFEDRLETANAMAEELDIPVILFNTPYNQGTAHRLIHRVRNWTEAKQKLTLLLGATD</sequence>
<dbReference type="InterPro" id="IPR009206">
    <property type="entry name" value="Nucleotidase_putative"/>
</dbReference>
<evidence type="ECO:0000256" key="2">
    <source>
        <dbReference type="ARBA" id="ARBA00022801"/>
    </source>
</evidence>
<dbReference type="InterPro" id="IPR010708">
    <property type="entry name" value="5'(3')-deoxyribonucleotidase"/>
</dbReference>
<dbReference type="KEGG" id="cthu:HUR95_07655"/>
<gene>
    <name evidence="5" type="ORF">CathTA2_1274</name>
    <name evidence="6" type="ORF">HUR95_07655</name>
</gene>
<dbReference type="PANTHER" id="PTHR35134:SF2">
    <property type="entry name" value="NUCLEOTIDASE YQFW-RELATED"/>
    <property type="match status" value="1"/>
</dbReference>
<keyword evidence="8" id="KW-1185">Reference proteome</keyword>
<dbReference type="Proteomes" id="UP000825179">
    <property type="component" value="Chromosome"/>
</dbReference>
<evidence type="ECO:0000313" key="8">
    <source>
        <dbReference type="Proteomes" id="UP000825179"/>
    </source>
</evidence>
<evidence type="ECO:0000313" key="6">
    <source>
        <dbReference type="EMBL" id="QZT35089.1"/>
    </source>
</evidence>
<dbReference type="EC" id="3.1.3.-" evidence="3"/>
<dbReference type="SUPFAM" id="SSF56784">
    <property type="entry name" value="HAD-like"/>
    <property type="match status" value="1"/>
</dbReference>
<dbReference type="EMBL" id="AFCE01000121">
    <property type="protein sequence ID" value="EGL83161.1"/>
    <property type="molecule type" value="Genomic_DNA"/>
</dbReference>
<reference evidence="6 8" key="2">
    <citation type="journal article" date="2020" name="Extremophiles">
        <title>Genomic analysis of Caldalkalibacillus thermarum TA2.A1 reveals aerobic alkaliphilic metabolism and evolutionary hallmarks linking alkaliphilic bacteria and plant life.</title>
        <authorList>
            <person name="de Jong S.I."/>
            <person name="van den Broek M.A."/>
            <person name="Merkel A.Y."/>
            <person name="de la Torre Cortes P."/>
            <person name="Kalamorz F."/>
            <person name="Cook G.M."/>
            <person name="van Loosdrecht M.C.M."/>
            <person name="McMillan D.G.G."/>
        </authorList>
    </citation>
    <scope>NUCLEOTIDE SEQUENCE [LARGE SCALE GENOMIC DNA]</scope>
    <source>
        <strain evidence="6 8">TA2.A1</strain>
    </source>
</reference>
<dbReference type="Pfam" id="PF06941">
    <property type="entry name" value="NT5C"/>
    <property type="match status" value="1"/>
</dbReference>
<keyword evidence="2 3" id="KW-0378">Hydrolase</keyword>
<dbReference type="InterPro" id="IPR023214">
    <property type="entry name" value="HAD_sf"/>
</dbReference>
<dbReference type="RefSeq" id="WP_007504177.1">
    <property type="nucleotide sequence ID" value="NZ_AFCE01000121.1"/>
</dbReference>
<dbReference type="AlphaFoldDB" id="F5L661"/>
<dbReference type="GO" id="GO:0009264">
    <property type="term" value="P:deoxyribonucleotide catabolic process"/>
    <property type="evidence" value="ECO:0007669"/>
    <property type="project" value="InterPro"/>
</dbReference>
<name>F5L661_CALTT</name>
<feature type="active site" description="Proton donor" evidence="4">
    <location>
        <position position="13"/>
    </location>
</feature>
<reference evidence="6" key="3">
    <citation type="submission" date="2021-08" db="EMBL/GenBank/DDBJ databases">
        <authorList>
            <person name="de Jong S."/>
            <person name="van den Broek M."/>
            <person name="Merkel A."/>
            <person name="de la Torre Cortes P."/>
            <person name="Kalamorz F."/>
            <person name="Cook G."/>
            <person name="van Loosdrecht M."/>
            <person name="McMillan D."/>
        </authorList>
    </citation>
    <scope>NUCLEOTIDE SEQUENCE</scope>
    <source>
        <strain evidence="6">TA2.A1</strain>
    </source>
</reference>
<protein>
    <recommendedName>
        <fullName evidence="3">Nucleotidase</fullName>
        <ecNumber evidence="3">3.1.3.-</ecNumber>
    </recommendedName>
</protein>
<dbReference type="Proteomes" id="UP000010716">
    <property type="component" value="Unassembled WGS sequence"/>
</dbReference>
<reference evidence="5 7" key="1">
    <citation type="journal article" date="2011" name="J. Bacteriol.">
        <title>Draft genome sequence of the thermoalkaliphilic Caldalkalibacillus thermarum strain TA2.A1.</title>
        <authorList>
            <person name="Kalamorz F."/>
            <person name="Keis S."/>
            <person name="McMillan D.G."/>
            <person name="Olsson K."/>
            <person name="Stanton J.A."/>
            <person name="Stockwell P."/>
            <person name="Black M.A."/>
            <person name="Klingeman D.M."/>
            <person name="Land M.L."/>
            <person name="Han C.S."/>
            <person name="Martin S.L."/>
            <person name="Becher S.A."/>
            <person name="Peddie C.J."/>
            <person name="Morgan H.W."/>
            <person name="Matthies D."/>
            <person name="Preiss L."/>
            <person name="Meier T."/>
            <person name="Brown S.D."/>
            <person name="Cook G.M."/>
        </authorList>
    </citation>
    <scope>NUCLEOTIDE SEQUENCE [LARGE SCALE GENOMIC DNA]</scope>
    <source>
        <strain evidence="5 7">TA2.A1</strain>
    </source>
</reference>
<accession>F5L661</accession>
<dbReference type="GO" id="GO:0008253">
    <property type="term" value="F:5'-nucleotidase activity"/>
    <property type="evidence" value="ECO:0007669"/>
    <property type="project" value="InterPro"/>
</dbReference>
<evidence type="ECO:0000256" key="1">
    <source>
        <dbReference type="ARBA" id="ARBA00009589"/>
    </source>
</evidence>
<proteinExistence type="inferred from homology"/>
<feature type="active site" description="Nucleophile" evidence="4">
    <location>
        <position position="11"/>
    </location>
</feature>
<dbReference type="EMBL" id="CP082237">
    <property type="protein sequence ID" value="QZT35089.1"/>
    <property type="molecule type" value="Genomic_DNA"/>
</dbReference>
<dbReference type="InterPro" id="IPR036412">
    <property type="entry name" value="HAD-like_sf"/>
</dbReference>
<organism evidence="5 7">
    <name type="scientific">Caldalkalibacillus thermarum (strain TA2.A1)</name>
    <dbReference type="NCBI Taxonomy" id="986075"/>
    <lineage>
        <taxon>Bacteria</taxon>
        <taxon>Bacillati</taxon>
        <taxon>Bacillota</taxon>
        <taxon>Bacilli</taxon>
        <taxon>Bacillales</taxon>
        <taxon>Bacillaceae</taxon>
        <taxon>Caldalkalibacillus</taxon>
    </lineage>
</organism>
<dbReference type="eggNOG" id="COG5663">
    <property type="taxonomic scope" value="Bacteria"/>
</dbReference>
<comment type="similarity">
    <text evidence="1 3">Belongs to the 5'(3')-deoxyribonucleotidase family.</text>
</comment>
<dbReference type="PANTHER" id="PTHR35134">
    <property type="entry name" value="NUCLEOTIDASE YQFW-RELATED"/>
    <property type="match status" value="1"/>
</dbReference>
<dbReference type="OrthoDB" id="2471595at2"/>
<dbReference type="InterPro" id="IPR052419">
    <property type="entry name" value="5_3-deoxyribonucleotidase-like"/>
</dbReference>